<dbReference type="AlphaFoldDB" id="A0A6A7BIV5"/>
<gene>
    <name evidence="2" type="ORF">T440DRAFT_154870</name>
</gene>
<protein>
    <submittedName>
        <fullName evidence="2">Uncharacterized protein</fullName>
    </submittedName>
</protein>
<evidence type="ECO:0000256" key="1">
    <source>
        <dbReference type="SAM" id="MobiDB-lite"/>
    </source>
</evidence>
<proteinExistence type="predicted"/>
<dbReference type="OrthoDB" id="3797824at2759"/>
<dbReference type="EMBL" id="MU006290">
    <property type="protein sequence ID" value="KAF2855436.1"/>
    <property type="molecule type" value="Genomic_DNA"/>
</dbReference>
<organism evidence="2 3">
    <name type="scientific">Plenodomus tracheiphilus IPT5</name>
    <dbReference type="NCBI Taxonomy" id="1408161"/>
    <lineage>
        <taxon>Eukaryota</taxon>
        <taxon>Fungi</taxon>
        <taxon>Dikarya</taxon>
        <taxon>Ascomycota</taxon>
        <taxon>Pezizomycotina</taxon>
        <taxon>Dothideomycetes</taxon>
        <taxon>Pleosporomycetidae</taxon>
        <taxon>Pleosporales</taxon>
        <taxon>Pleosporineae</taxon>
        <taxon>Leptosphaeriaceae</taxon>
        <taxon>Plenodomus</taxon>
    </lineage>
</organism>
<keyword evidence="3" id="KW-1185">Reference proteome</keyword>
<dbReference type="Proteomes" id="UP000799423">
    <property type="component" value="Unassembled WGS sequence"/>
</dbReference>
<name>A0A6A7BIV5_9PLEO</name>
<sequence>MTDNGKASTTRKARSEIALKQITKLQSRRAVPAGGLARGNFPSGQMIQRAPRPQVDEFGFLAEDGASASQGRSTPLRITRAPVGPAEPRGDAPPGGRMVRAPAQFRTTPNDRRSPPGVGPRGPNLRGRDGGPRAGPGGARGGARGGPRKADEGGPKKREKQAGGGAGPQKTTLAEIDPATTLSDGMVHHLLRLQGKEWDRVQYEPKYAQGSFAANELIHAGRELFKGESPPVKIWGPLEKRIGVVGMFGAHATLKIRRVKDGDAAPFGQEEPEEEAVAAVQ</sequence>
<feature type="region of interest" description="Disordered" evidence="1">
    <location>
        <begin position="28"/>
        <end position="172"/>
    </location>
</feature>
<evidence type="ECO:0000313" key="3">
    <source>
        <dbReference type="Proteomes" id="UP000799423"/>
    </source>
</evidence>
<reference evidence="2" key="1">
    <citation type="submission" date="2020-01" db="EMBL/GenBank/DDBJ databases">
        <authorList>
            <consortium name="DOE Joint Genome Institute"/>
            <person name="Haridas S."/>
            <person name="Albert R."/>
            <person name="Binder M."/>
            <person name="Bloem J."/>
            <person name="Labutti K."/>
            <person name="Salamov A."/>
            <person name="Andreopoulos B."/>
            <person name="Baker S.E."/>
            <person name="Barry K."/>
            <person name="Bills G."/>
            <person name="Bluhm B.H."/>
            <person name="Cannon C."/>
            <person name="Castanera R."/>
            <person name="Culley D.E."/>
            <person name="Daum C."/>
            <person name="Ezra D."/>
            <person name="Gonzalez J.B."/>
            <person name="Henrissat B."/>
            <person name="Kuo A."/>
            <person name="Liang C."/>
            <person name="Lipzen A."/>
            <person name="Lutzoni F."/>
            <person name="Magnuson J."/>
            <person name="Mondo S."/>
            <person name="Nolan M."/>
            <person name="Ohm R."/>
            <person name="Pangilinan J."/>
            <person name="Park H.-J."/>
            <person name="Ramirez L."/>
            <person name="Alfaro M."/>
            <person name="Sun H."/>
            <person name="Tritt A."/>
            <person name="Yoshinaga Y."/>
            <person name="Zwiers L.-H."/>
            <person name="Turgeon B.G."/>
            <person name="Goodwin S.B."/>
            <person name="Spatafora J.W."/>
            <person name="Crous P.W."/>
            <person name="Grigoriev I.V."/>
        </authorList>
    </citation>
    <scope>NUCLEOTIDE SEQUENCE</scope>
    <source>
        <strain evidence="2">IPT5</strain>
    </source>
</reference>
<evidence type="ECO:0000313" key="2">
    <source>
        <dbReference type="EMBL" id="KAF2855436.1"/>
    </source>
</evidence>
<feature type="compositionally biased region" description="Gly residues" evidence="1">
    <location>
        <begin position="132"/>
        <end position="145"/>
    </location>
</feature>
<accession>A0A6A7BIV5</accession>